<dbReference type="Pfam" id="PF00364">
    <property type="entry name" value="Biotin_lipoyl"/>
    <property type="match status" value="1"/>
</dbReference>
<evidence type="ECO:0000256" key="4">
    <source>
        <dbReference type="ARBA" id="ARBA00022516"/>
    </source>
</evidence>
<evidence type="ECO:0000256" key="1">
    <source>
        <dbReference type="ARBA" id="ARBA00003761"/>
    </source>
</evidence>
<keyword evidence="6 9" id="KW-0443">Lipid metabolism</keyword>
<sequence>MTEAIQDGGAAPMQVDPALVRQLAELLDATRLTEIEVQDGDRRIRVARTVSIAAAPAPMALAAAAPMAPAAAPLGAAPAAAAPAPAAAPALAAPGAHPGTVRSPMVGTAYLAPEPGAADFVAIGKPVKAGETLLIVEAMKVMNPIVAPRAGQITQILIENGQPVEFDQPLVVIE</sequence>
<keyword evidence="7 9" id="KW-0275">Fatty acid biosynthesis</keyword>
<evidence type="ECO:0000256" key="2">
    <source>
        <dbReference type="ARBA" id="ARBA00005194"/>
    </source>
</evidence>
<evidence type="ECO:0000256" key="9">
    <source>
        <dbReference type="RuleBase" id="RU364072"/>
    </source>
</evidence>
<dbReference type="PROSITE" id="PS50968">
    <property type="entry name" value="BIOTINYL_LIPOYL"/>
    <property type="match status" value="1"/>
</dbReference>
<dbReference type="EMBL" id="CP084930">
    <property type="protein sequence ID" value="USI73691.1"/>
    <property type="molecule type" value="Genomic_DNA"/>
</dbReference>
<dbReference type="Gene3D" id="2.40.50.100">
    <property type="match status" value="1"/>
</dbReference>
<reference evidence="11" key="1">
    <citation type="journal article" date="2022" name="Toxins">
        <title>Genomic Analysis of Sphingopyxis sp. USTB-05 for Biodegrading Cyanobacterial Hepatotoxins.</title>
        <authorList>
            <person name="Liu C."/>
            <person name="Xu Q."/>
            <person name="Zhao Z."/>
            <person name="Zhang H."/>
            <person name="Liu X."/>
            <person name="Yin C."/>
            <person name="Liu Y."/>
            <person name="Yan H."/>
        </authorList>
    </citation>
    <scope>NUCLEOTIDE SEQUENCE</scope>
    <source>
        <strain evidence="11">NBD5</strain>
    </source>
</reference>
<dbReference type="CDD" id="cd06850">
    <property type="entry name" value="biotinyl_domain"/>
    <property type="match status" value="1"/>
</dbReference>
<keyword evidence="5 9" id="KW-0276">Fatty acid metabolism</keyword>
<dbReference type="RefSeq" id="WP_252167497.1">
    <property type="nucleotide sequence ID" value="NZ_CP084930.1"/>
</dbReference>
<dbReference type="Proteomes" id="UP001056937">
    <property type="component" value="Chromosome 1"/>
</dbReference>
<feature type="domain" description="Lipoyl-binding" evidence="10">
    <location>
        <begin position="98"/>
        <end position="174"/>
    </location>
</feature>
<organism evidence="11 12">
    <name type="scientific">Sphingomonas morindae</name>
    <dbReference type="NCBI Taxonomy" id="1541170"/>
    <lineage>
        <taxon>Bacteria</taxon>
        <taxon>Pseudomonadati</taxon>
        <taxon>Pseudomonadota</taxon>
        <taxon>Alphaproteobacteria</taxon>
        <taxon>Sphingomonadales</taxon>
        <taxon>Sphingomonadaceae</taxon>
        <taxon>Sphingomonas</taxon>
    </lineage>
</organism>
<evidence type="ECO:0000256" key="8">
    <source>
        <dbReference type="ARBA" id="ARBA00023267"/>
    </source>
</evidence>
<dbReference type="InterPro" id="IPR050709">
    <property type="entry name" value="Biotin_Carboxyl_Carrier/Decarb"/>
</dbReference>
<comment type="function">
    <text evidence="1 9">This protein is a component of the acetyl coenzyme A carboxylase complex; first, biotin carboxylase catalyzes the carboxylation of the carrier protein and then the transcarboxylase transfers the carboxyl group to form malonyl-CoA.</text>
</comment>
<dbReference type="InterPro" id="IPR000089">
    <property type="entry name" value="Biotin_lipoyl"/>
</dbReference>
<keyword evidence="8 9" id="KW-0092">Biotin</keyword>
<dbReference type="PANTHER" id="PTHR45266:SF3">
    <property type="entry name" value="OXALOACETATE DECARBOXYLASE ALPHA CHAIN"/>
    <property type="match status" value="1"/>
</dbReference>
<dbReference type="InterPro" id="IPR001882">
    <property type="entry name" value="Biotin_BS"/>
</dbReference>
<accession>A0ABY4XAJ2</accession>
<dbReference type="InterPro" id="IPR011053">
    <property type="entry name" value="Single_hybrid_motif"/>
</dbReference>
<evidence type="ECO:0000313" key="11">
    <source>
        <dbReference type="EMBL" id="USI73691.1"/>
    </source>
</evidence>
<evidence type="ECO:0000256" key="5">
    <source>
        <dbReference type="ARBA" id="ARBA00022832"/>
    </source>
</evidence>
<dbReference type="NCBIfam" id="TIGR00531">
    <property type="entry name" value="BCCP"/>
    <property type="match status" value="1"/>
</dbReference>
<dbReference type="PRINTS" id="PR01071">
    <property type="entry name" value="ACOABIOTINCC"/>
</dbReference>
<gene>
    <name evidence="11" type="primary">accB</name>
    <name evidence="11" type="ORF">LHA26_04260</name>
</gene>
<evidence type="ECO:0000313" key="12">
    <source>
        <dbReference type="Proteomes" id="UP001056937"/>
    </source>
</evidence>
<dbReference type="InterPro" id="IPR001249">
    <property type="entry name" value="AcCoA_biotinCC"/>
</dbReference>
<keyword evidence="12" id="KW-1185">Reference proteome</keyword>
<proteinExistence type="predicted"/>
<dbReference type="PANTHER" id="PTHR45266">
    <property type="entry name" value="OXALOACETATE DECARBOXYLASE ALPHA CHAIN"/>
    <property type="match status" value="1"/>
</dbReference>
<keyword evidence="11" id="KW-0436">Ligase</keyword>
<evidence type="ECO:0000256" key="6">
    <source>
        <dbReference type="ARBA" id="ARBA00023098"/>
    </source>
</evidence>
<name>A0ABY4XAJ2_9SPHN</name>
<dbReference type="SUPFAM" id="SSF51230">
    <property type="entry name" value="Single hybrid motif"/>
    <property type="match status" value="1"/>
</dbReference>
<evidence type="ECO:0000256" key="7">
    <source>
        <dbReference type="ARBA" id="ARBA00023160"/>
    </source>
</evidence>
<dbReference type="GO" id="GO:0003989">
    <property type="term" value="F:acetyl-CoA carboxylase activity"/>
    <property type="evidence" value="ECO:0007669"/>
    <property type="project" value="UniProtKB-EC"/>
</dbReference>
<dbReference type="PROSITE" id="PS00188">
    <property type="entry name" value="BIOTIN"/>
    <property type="match status" value="1"/>
</dbReference>
<evidence type="ECO:0000259" key="10">
    <source>
        <dbReference type="PROSITE" id="PS50968"/>
    </source>
</evidence>
<keyword evidence="4 9" id="KW-0444">Lipid biosynthesis</keyword>
<evidence type="ECO:0000256" key="3">
    <source>
        <dbReference type="ARBA" id="ARBA00017562"/>
    </source>
</evidence>
<protein>
    <recommendedName>
        <fullName evidence="3 9">Biotin carboxyl carrier protein of acetyl-CoA carboxylase</fullName>
    </recommendedName>
</protein>
<comment type="pathway">
    <text evidence="2 9">Lipid metabolism; fatty acid biosynthesis.</text>
</comment>